<dbReference type="CDD" id="cd00834">
    <property type="entry name" value="KAS_I_II"/>
    <property type="match status" value="1"/>
</dbReference>
<evidence type="ECO:0000259" key="5">
    <source>
        <dbReference type="PROSITE" id="PS52004"/>
    </source>
</evidence>
<comment type="similarity">
    <text evidence="2 4">Belongs to the thiolase-like superfamily. Beta-ketoacyl-ACP synthases family.</text>
</comment>
<keyword evidence="3 4" id="KW-0808">Transferase</keyword>
<evidence type="ECO:0000256" key="4">
    <source>
        <dbReference type="RuleBase" id="RU003694"/>
    </source>
</evidence>
<evidence type="ECO:0000256" key="2">
    <source>
        <dbReference type="ARBA" id="ARBA00008467"/>
    </source>
</evidence>
<dbReference type="Pfam" id="PF00109">
    <property type="entry name" value="ketoacyl-synt"/>
    <property type="match status" value="1"/>
</dbReference>
<dbReference type="InterPro" id="IPR014030">
    <property type="entry name" value="Ketoacyl_synth_N"/>
</dbReference>
<dbReference type="InterPro" id="IPR020841">
    <property type="entry name" value="PKS_Beta-ketoAc_synthase_dom"/>
</dbReference>
<dbReference type="Proteomes" id="UP001251524">
    <property type="component" value="Unassembled WGS sequence"/>
</dbReference>
<dbReference type="GO" id="GO:0004315">
    <property type="term" value="F:3-oxoacyl-[acyl-carrier-protein] synthase activity"/>
    <property type="evidence" value="ECO:0007669"/>
    <property type="project" value="UniProtKB-EC"/>
</dbReference>
<name>A0ABU1W6C2_9GAMM</name>
<organism evidence="6 7">
    <name type="scientific">Lysobacter niastensis</name>
    <dbReference type="NCBI Taxonomy" id="380629"/>
    <lineage>
        <taxon>Bacteria</taxon>
        <taxon>Pseudomonadati</taxon>
        <taxon>Pseudomonadota</taxon>
        <taxon>Gammaproteobacteria</taxon>
        <taxon>Lysobacterales</taxon>
        <taxon>Lysobacteraceae</taxon>
        <taxon>Lysobacter</taxon>
    </lineage>
</organism>
<comment type="pathway">
    <text evidence="1">Lipid metabolism; fatty acid biosynthesis.</text>
</comment>
<dbReference type="Pfam" id="PF02801">
    <property type="entry name" value="Ketoacyl-synt_C"/>
    <property type="match status" value="1"/>
</dbReference>
<evidence type="ECO:0000256" key="1">
    <source>
        <dbReference type="ARBA" id="ARBA00005194"/>
    </source>
</evidence>
<dbReference type="SUPFAM" id="SSF53901">
    <property type="entry name" value="Thiolase-like"/>
    <property type="match status" value="1"/>
</dbReference>
<dbReference type="InterPro" id="IPR018201">
    <property type="entry name" value="Ketoacyl_synth_AS"/>
</dbReference>
<evidence type="ECO:0000313" key="6">
    <source>
        <dbReference type="EMBL" id="MDR7133007.1"/>
    </source>
</evidence>
<reference evidence="6 7" key="1">
    <citation type="submission" date="2023-07" db="EMBL/GenBank/DDBJ databases">
        <title>Sorghum-associated microbial communities from plants grown in Nebraska, USA.</title>
        <authorList>
            <person name="Schachtman D."/>
        </authorList>
    </citation>
    <scope>NUCLEOTIDE SEQUENCE [LARGE SCALE GENOMIC DNA]</scope>
    <source>
        <strain evidence="6 7">BE198</strain>
    </source>
</reference>
<dbReference type="NCBIfam" id="NF006618">
    <property type="entry name" value="PRK09185.1"/>
    <property type="match status" value="1"/>
</dbReference>
<proteinExistence type="inferred from homology"/>
<accession>A0ABU1W6C2</accession>
<evidence type="ECO:0000313" key="7">
    <source>
        <dbReference type="Proteomes" id="UP001251524"/>
    </source>
</evidence>
<protein>
    <submittedName>
        <fullName evidence="6">3-oxoacyl-[acyl-carrier-protein] synthase-1</fullName>
        <ecNumber evidence="6">2.3.1.41</ecNumber>
    </submittedName>
</protein>
<dbReference type="PROSITE" id="PS00606">
    <property type="entry name" value="KS3_1"/>
    <property type="match status" value="1"/>
</dbReference>
<dbReference type="InterPro" id="IPR000794">
    <property type="entry name" value="Beta-ketoacyl_synthase"/>
</dbReference>
<gene>
    <name evidence="6" type="ORF">J2X06_000191</name>
</gene>
<dbReference type="PROSITE" id="PS52004">
    <property type="entry name" value="KS3_2"/>
    <property type="match status" value="1"/>
</dbReference>
<comment type="caution">
    <text evidence="6">The sequence shown here is derived from an EMBL/GenBank/DDBJ whole genome shotgun (WGS) entry which is preliminary data.</text>
</comment>
<dbReference type="EC" id="2.3.1.41" evidence="6"/>
<keyword evidence="7" id="KW-1185">Reference proteome</keyword>
<dbReference type="SMART" id="SM00825">
    <property type="entry name" value="PKS_KS"/>
    <property type="match status" value="1"/>
</dbReference>
<sequence length="394" mass="40332">MTYAYLNELGIVCSLGHGADAVAHSLFASDAPRGVTVTDAYTPGRPLAVGLVGEALPDLSDCPLSMRTRNNALLRMAHAQIRDAVVAAIERYGAHRVAVIVGTSTSGIGEAERSLPQRHATGEWPSDFHYAQQEIGAPSGFVAAESGARGPAWTVSTACSSSAKALASAARLLRAGIADAVIAGGADSLCSFTISGFSALEAVSEQRSNPFSGNRSGIHIGEGAALFLMTREPGPVHLAGWGETSDAHHMSAPEPQGAGAIAAIEQALARAGVAAGDVDYVNLHGTATPQNDAMESRAVMATLGSAVAASSTKALTGHTLGAAGALEAGLCWLAMARNPEHRLPPHWWDGHADPALPQLDLVAPGRRAAGPLRHVLSNSFAFGGSNAALLLGRS</sequence>
<dbReference type="PANTHER" id="PTHR11712">
    <property type="entry name" value="POLYKETIDE SYNTHASE-RELATED"/>
    <property type="match status" value="1"/>
</dbReference>
<evidence type="ECO:0000256" key="3">
    <source>
        <dbReference type="ARBA" id="ARBA00022679"/>
    </source>
</evidence>
<dbReference type="InterPro" id="IPR016039">
    <property type="entry name" value="Thiolase-like"/>
</dbReference>
<dbReference type="Gene3D" id="3.40.47.10">
    <property type="match status" value="2"/>
</dbReference>
<feature type="domain" description="Ketosynthase family 3 (KS3)" evidence="5">
    <location>
        <begin position="1"/>
        <end position="393"/>
    </location>
</feature>
<dbReference type="InterPro" id="IPR014031">
    <property type="entry name" value="Ketoacyl_synth_C"/>
</dbReference>
<dbReference type="PANTHER" id="PTHR11712:SF320">
    <property type="entry name" value="BETA-KETOACYL SYNTHASE"/>
    <property type="match status" value="1"/>
</dbReference>
<dbReference type="RefSeq" id="WP_310057082.1">
    <property type="nucleotide sequence ID" value="NZ_JAVDVY010000001.1"/>
</dbReference>
<dbReference type="EMBL" id="JAVDVY010000001">
    <property type="protein sequence ID" value="MDR7133007.1"/>
    <property type="molecule type" value="Genomic_DNA"/>
</dbReference>
<keyword evidence="6" id="KW-0012">Acyltransferase</keyword>